<dbReference type="InterPro" id="IPR005349">
    <property type="entry name" value="TMEM14"/>
</dbReference>
<feature type="transmembrane region" description="Helical" evidence="6">
    <location>
        <begin position="86"/>
        <end position="105"/>
    </location>
</feature>
<reference evidence="7 8" key="1">
    <citation type="journal article" date="2013" name="PLoS ONE">
        <title>Genomic and secretomic analyses reveal unique features of the lignocellulolytic enzyme system of Penicillium decumbens.</title>
        <authorList>
            <person name="Liu G."/>
            <person name="Zhang L."/>
            <person name="Wei X."/>
            <person name="Zou G."/>
            <person name="Qin Y."/>
            <person name="Ma L."/>
            <person name="Li J."/>
            <person name="Zheng H."/>
            <person name="Wang S."/>
            <person name="Wang C."/>
            <person name="Xun L."/>
            <person name="Zhao G.-P."/>
            <person name="Zhou Z."/>
            <person name="Qu Y."/>
        </authorList>
    </citation>
    <scope>NUCLEOTIDE SEQUENCE [LARGE SCALE GENOMIC DNA]</scope>
    <source>
        <strain evidence="8">114-2 / CGMCC 5302</strain>
    </source>
</reference>
<dbReference type="OrthoDB" id="5620at2759"/>
<dbReference type="Gene3D" id="1.10.10.1740">
    <property type="entry name" value="Transmembrane protein 14-like"/>
    <property type="match status" value="1"/>
</dbReference>
<evidence type="ECO:0000313" key="8">
    <source>
        <dbReference type="Proteomes" id="UP000019376"/>
    </source>
</evidence>
<dbReference type="PhylomeDB" id="S7ZGW0"/>
<evidence type="ECO:0000256" key="1">
    <source>
        <dbReference type="ARBA" id="ARBA00004370"/>
    </source>
</evidence>
<dbReference type="PANTHER" id="PTHR12668">
    <property type="entry name" value="TRANSMEMBRANE PROTEIN 14, 15"/>
    <property type="match status" value="1"/>
</dbReference>
<proteinExistence type="inferred from homology"/>
<keyword evidence="8" id="KW-1185">Reference proteome</keyword>
<dbReference type="EMBL" id="KB644410">
    <property type="protein sequence ID" value="EPS27871.1"/>
    <property type="molecule type" value="Genomic_DNA"/>
</dbReference>
<evidence type="ECO:0000256" key="4">
    <source>
        <dbReference type="ARBA" id="ARBA00022989"/>
    </source>
</evidence>
<dbReference type="HOGENOM" id="CLU_096652_3_0_1"/>
<dbReference type="AlphaFoldDB" id="S7ZGW0"/>
<evidence type="ECO:0000256" key="6">
    <source>
        <dbReference type="SAM" id="Phobius"/>
    </source>
</evidence>
<dbReference type="InterPro" id="IPR044890">
    <property type="entry name" value="TMEM14_sf"/>
</dbReference>
<dbReference type="PANTHER" id="PTHR12668:SF15">
    <property type="entry name" value="UPF0136 DOMAIN PROTEIN (AFU_ORTHOLOGUE AFUA_1G03720)"/>
    <property type="match status" value="1"/>
</dbReference>
<dbReference type="eggNOG" id="ENOG502S7UZ">
    <property type="taxonomic scope" value="Eukaryota"/>
</dbReference>
<keyword evidence="3 6" id="KW-0812">Transmembrane</keyword>
<evidence type="ECO:0000256" key="3">
    <source>
        <dbReference type="ARBA" id="ARBA00022692"/>
    </source>
</evidence>
<comment type="subcellular location">
    <subcellularLocation>
        <location evidence="1">Membrane</location>
    </subcellularLocation>
</comment>
<dbReference type="GO" id="GO:0016020">
    <property type="term" value="C:membrane"/>
    <property type="evidence" value="ECO:0007669"/>
    <property type="project" value="UniProtKB-SubCell"/>
</dbReference>
<evidence type="ECO:0000256" key="5">
    <source>
        <dbReference type="ARBA" id="ARBA00023136"/>
    </source>
</evidence>
<organism evidence="7 8">
    <name type="scientific">Penicillium oxalicum (strain 114-2 / CGMCC 5302)</name>
    <name type="common">Penicillium decumbens</name>
    <dbReference type="NCBI Taxonomy" id="933388"/>
    <lineage>
        <taxon>Eukaryota</taxon>
        <taxon>Fungi</taxon>
        <taxon>Dikarya</taxon>
        <taxon>Ascomycota</taxon>
        <taxon>Pezizomycotina</taxon>
        <taxon>Eurotiomycetes</taxon>
        <taxon>Eurotiomycetidae</taxon>
        <taxon>Eurotiales</taxon>
        <taxon>Aspergillaceae</taxon>
        <taxon>Penicillium</taxon>
    </lineage>
</organism>
<protein>
    <submittedName>
        <fullName evidence="7">Uncharacterized protein</fullName>
    </submittedName>
</protein>
<comment type="similarity">
    <text evidence="2">Belongs to the TMEM14 family.</text>
</comment>
<feature type="transmembrane region" description="Helical" evidence="6">
    <location>
        <begin position="7"/>
        <end position="27"/>
    </location>
</feature>
<gene>
    <name evidence="7" type="ORF">PDE_02815</name>
</gene>
<evidence type="ECO:0000256" key="2">
    <source>
        <dbReference type="ARBA" id="ARBA00007590"/>
    </source>
</evidence>
<evidence type="ECO:0000313" key="7">
    <source>
        <dbReference type="EMBL" id="EPS27871.1"/>
    </source>
</evidence>
<feature type="transmembrane region" description="Helical" evidence="6">
    <location>
        <begin position="33"/>
        <end position="51"/>
    </location>
</feature>
<sequence length="111" mass="11431">MSSSAHLPTNSAIILSLLTSLGGAIGFARTGSIPSIVAGLSVGALYLFSYMRLRAGQSYGEEIGLLASTVLGGSSIPRAIRSMKPVPMGLSVLATYGVVVFGLAMREKRSV</sequence>
<keyword evidence="5 6" id="KW-0472">Membrane</keyword>
<keyword evidence="4 6" id="KW-1133">Transmembrane helix</keyword>
<dbReference type="STRING" id="933388.S7ZGW0"/>
<dbReference type="Proteomes" id="UP000019376">
    <property type="component" value="Unassembled WGS sequence"/>
</dbReference>
<accession>S7ZGW0</accession>
<dbReference type="Pfam" id="PF03647">
    <property type="entry name" value="Tmemb_14"/>
    <property type="match status" value="1"/>
</dbReference>
<name>S7ZGW0_PENO1</name>